<sequence>MGKYAHNHRQAKPAKAGWIAVDPTAVPTTSQNALRKAMAIEGVALTQYNDLLWIMAQESGGAVDRRDGKLATRGMYQLLPSQCGLNPNGEKSFGNAIEECQGGIRYILGRYHTAASARLVWEANHWC</sequence>
<comment type="caution">
    <text evidence="1">The sequence shown here is derived from an EMBL/GenBank/DDBJ whole genome shotgun (WGS) entry which is preliminary data.</text>
</comment>
<gene>
    <name evidence="1" type="ORF">BCY88_18960</name>
</gene>
<evidence type="ECO:0000313" key="1">
    <source>
        <dbReference type="EMBL" id="RKF49189.1"/>
    </source>
</evidence>
<protein>
    <recommendedName>
        <fullName evidence="3">Transglycosylase SLT domain-containing protein</fullName>
    </recommendedName>
</protein>
<reference evidence="1 2" key="1">
    <citation type="submission" date="2016-07" db="EMBL/GenBank/DDBJ databases">
        <title>Genome analysis of Burkholderia fungorum ES3-20.</title>
        <authorList>
            <person name="Xu D."/>
            <person name="Yao R."/>
            <person name="Zheng S."/>
        </authorList>
    </citation>
    <scope>NUCLEOTIDE SEQUENCE [LARGE SCALE GENOMIC DNA]</scope>
    <source>
        <strain evidence="1 2">ES3-20</strain>
    </source>
</reference>
<dbReference type="OrthoDB" id="8778942at2"/>
<name>A0A3R7HRH2_9BURK</name>
<organism evidence="1 2">
    <name type="scientific">Paraburkholderia fungorum</name>
    <dbReference type="NCBI Taxonomy" id="134537"/>
    <lineage>
        <taxon>Bacteria</taxon>
        <taxon>Pseudomonadati</taxon>
        <taxon>Pseudomonadota</taxon>
        <taxon>Betaproteobacteria</taxon>
        <taxon>Burkholderiales</taxon>
        <taxon>Burkholderiaceae</taxon>
        <taxon>Paraburkholderia</taxon>
    </lineage>
</organism>
<dbReference type="Proteomes" id="UP000283709">
    <property type="component" value="Unassembled WGS sequence"/>
</dbReference>
<accession>A0A3R7HRH2</accession>
<dbReference type="AlphaFoldDB" id="A0A3R7HRH2"/>
<evidence type="ECO:0000313" key="2">
    <source>
        <dbReference type="Proteomes" id="UP000283709"/>
    </source>
</evidence>
<proteinExistence type="predicted"/>
<evidence type="ECO:0008006" key="3">
    <source>
        <dbReference type="Google" id="ProtNLM"/>
    </source>
</evidence>
<dbReference type="EMBL" id="MCAS01000005">
    <property type="protein sequence ID" value="RKF49189.1"/>
    <property type="molecule type" value="Genomic_DNA"/>
</dbReference>